<sequence length="96" mass="10720">MDQKNQDFLLIIAVSRVAGKLIAAGINPDFVITVDPKDVSFDVSRQVIQYSDKLLLVNAYHATNTIIGQWQGPKLYMGVDFLGKIICLICLLQRLL</sequence>
<dbReference type="Proteomes" id="UP000676428">
    <property type="component" value="Chromosome"/>
</dbReference>
<dbReference type="PANTHER" id="PTHR41786:SF1">
    <property type="entry name" value="6-HYDROXYMETHYLPTERIN DIPHOSPHOKINASE MPTE-LIKE DOMAIN-CONTAINING PROTEIN"/>
    <property type="match status" value="1"/>
</dbReference>
<gene>
    <name evidence="2" type="ORF">KHX94_03370</name>
</gene>
<feature type="domain" description="6-hydroxymethylpterin diphosphokinase MptE-like" evidence="1">
    <location>
        <begin position="4"/>
        <end position="79"/>
    </location>
</feature>
<dbReference type="InterPro" id="IPR002826">
    <property type="entry name" value="MptE-like"/>
</dbReference>
<evidence type="ECO:0000259" key="1">
    <source>
        <dbReference type="Pfam" id="PF01973"/>
    </source>
</evidence>
<evidence type="ECO:0000313" key="3">
    <source>
        <dbReference type="Proteomes" id="UP000676428"/>
    </source>
</evidence>
<evidence type="ECO:0000313" key="2">
    <source>
        <dbReference type="EMBL" id="QVK23750.1"/>
    </source>
</evidence>
<name>A0ABX8DH88_9GAMM</name>
<organism evidence="2 3">
    <name type="scientific">Shewanella dokdonensis</name>
    <dbReference type="NCBI Taxonomy" id="712036"/>
    <lineage>
        <taxon>Bacteria</taxon>
        <taxon>Pseudomonadati</taxon>
        <taxon>Pseudomonadota</taxon>
        <taxon>Gammaproteobacteria</taxon>
        <taxon>Alteromonadales</taxon>
        <taxon>Shewanellaceae</taxon>
        <taxon>Shewanella</taxon>
    </lineage>
</organism>
<proteinExistence type="predicted"/>
<protein>
    <submittedName>
        <fullName evidence="2">DUF115 domain-containing protein</fullName>
    </submittedName>
</protein>
<keyword evidence="3" id="KW-1185">Reference proteome</keyword>
<reference evidence="2 3" key="1">
    <citation type="journal article" date="2012" name="Int. J. Syst. Evol. Microbiol.">
        <title>Shewanella dokdonensis sp. nov., isolated from seawater.</title>
        <authorList>
            <person name="Sung H.R."/>
            <person name="Yoon J.H."/>
            <person name="Ghim S.Y."/>
        </authorList>
    </citation>
    <scope>NUCLEOTIDE SEQUENCE [LARGE SCALE GENOMIC DNA]</scope>
    <source>
        <strain evidence="2 3">DSM 23626</strain>
    </source>
</reference>
<dbReference type="EMBL" id="CP074572">
    <property type="protein sequence ID" value="QVK23750.1"/>
    <property type="molecule type" value="Genomic_DNA"/>
</dbReference>
<dbReference type="Pfam" id="PF01973">
    <property type="entry name" value="MptE-like"/>
    <property type="match status" value="1"/>
</dbReference>
<accession>A0ABX8DH88</accession>
<dbReference type="PANTHER" id="PTHR41786">
    <property type="entry name" value="MOTILITY ACCESSORY FACTOR MAF"/>
    <property type="match status" value="1"/>
</dbReference>